<comment type="caution">
    <text evidence="2">The sequence shown here is derived from an EMBL/GenBank/DDBJ whole genome shotgun (WGS) entry which is preliminary data.</text>
</comment>
<evidence type="ECO:0000256" key="1">
    <source>
        <dbReference type="SAM" id="MobiDB-lite"/>
    </source>
</evidence>
<organism evidence="2 3">
    <name type="scientific">Mycena rosella</name>
    <name type="common">Pink bonnet</name>
    <name type="synonym">Agaricus rosellus</name>
    <dbReference type="NCBI Taxonomy" id="1033263"/>
    <lineage>
        <taxon>Eukaryota</taxon>
        <taxon>Fungi</taxon>
        <taxon>Dikarya</taxon>
        <taxon>Basidiomycota</taxon>
        <taxon>Agaricomycotina</taxon>
        <taxon>Agaricomycetes</taxon>
        <taxon>Agaricomycetidae</taxon>
        <taxon>Agaricales</taxon>
        <taxon>Marasmiineae</taxon>
        <taxon>Mycenaceae</taxon>
        <taxon>Mycena</taxon>
    </lineage>
</organism>
<feature type="region of interest" description="Disordered" evidence="1">
    <location>
        <begin position="98"/>
        <end position="146"/>
    </location>
</feature>
<reference evidence="2" key="1">
    <citation type="submission" date="2023-03" db="EMBL/GenBank/DDBJ databases">
        <title>Massive genome expansion in bonnet fungi (Mycena s.s.) driven by repeated elements and novel gene families across ecological guilds.</title>
        <authorList>
            <consortium name="Lawrence Berkeley National Laboratory"/>
            <person name="Harder C.B."/>
            <person name="Miyauchi S."/>
            <person name="Viragh M."/>
            <person name="Kuo A."/>
            <person name="Thoen E."/>
            <person name="Andreopoulos B."/>
            <person name="Lu D."/>
            <person name="Skrede I."/>
            <person name="Drula E."/>
            <person name="Henrissat B."/>
            <person name="Morin E."/>
            <person name="Kohler A."/>
            <person name="Barry K."/>
            <person name="LaButti K."/>
            <person name="Morin E."/>
            <person name="Salamov A."/>
            <person name="Lipzen A."/>
            <person name="Mereny Z."/>
            <person name="Hegedus B."/>
            <person name="Baldrian P."/>
            <person name="Stursova M."/>
            <person name="Weitz H."/>
            <person name="Taylor A."/>
            <person name="Grigoriev I.V."/>
            <person name="Nagy L.G."/>
            <person name="Martin F."/>
            <person name="Kauserud H."/>
        </authorList>
    </citation>
    <scope>NUCLEOTIDE SEQUENCE</scope>
    <source>
        <strain evidence="2">CBHHK067</strain>
    </source>
</reference>
<dbReference type="AlphaFoldDB" id="A0AAD7FH45"/>
<gene>
    <name evidence="2" type="ORF">B0H17DRAFT_1219698</name>
</gene>
<protein>
    <submittedName>
        <fullName evidence="2">Uncharacterized protein</fullName>
    </submittedName>
</protein>
<evidence type="ECO:0000313" key="3">
    <source>
        <dbReference type="Proteomes" id="UP001221757"/>
    </source>
</evidence>
<feature type="compositionally biased region" description="Polar residues" evidence="1">
    <location>
        <begin position="110"/>
        <end position="122"/>
    </location>
</feature>
<sequence length="311" mass="35237">MPRPLTPKYPLLRTYPGLCHDRDACRVHLRAPPDYQRDDDEERPHHKIWTVEEGRINGIHINAVAKNQAIQGYPDARTAVHLSIRLAHEHLARRCLEKEGQPSVCPRPTQAEQTAPRQTDQQAAKPCVEPDDVAMASEQPRPGRTVKQDLEAYSVARDIGDGPLRVWFIVGARDAFITQDKTRALRSFLDGGGVMDIALTLPRAIDRALISVPSLRRAVPSDITYVLWNHATVFHSTVHRNPRKAAEDTCEREGGDLFVFRISVLRSSSTNKRTAPRHTQHGRCRAAEGLRFFLLLYASRRRFAEECIDRL</sequence>
<evidence type="ECO:0000313" key="2">
    <source>
        <dbReference type="EMBL" id="KAJ7619754.1"/>
    </source>
</evidence>
<proteinExistence type="predicted"/>
<name>A0AAD7FH45_MYCRO</name>
<keyword evidence="3" id="KW-1185">Reference proteome</keyword>
<dbReference type="Proteomes" id="UP001221757">
    <property type="component" value="Unassembled WGS sequence"/>
</dbReference>
<accession>A0AAD7FH45</accession>
<dbReference type="EMBL" id="JARKIE010000718">
    <property type="protein sequence ID" value="KAJ7619754.1"/>
    <property type="molecule type" value="Genomic_DNA"/>
</dbReference>